<keyword evidence="1" id="KW-1133">Transmembrane helix</keyword>
<reference evidence="2" key="1">
    <citation type="submission" date="2023-11" db="EMBL/GenBank/DDBJ databases">
        <title>Genome assemblies of two species of porcelain crab, Petrolisthes cinctipes and Petrolisthes manimaculis (Anomura: Porcellanidae).</title>
        <authorList>
            <person name="Angst P."/>
        </authorList>
    </citation>
    <scope>NUCLEOTIDE SEQUENCE</scope>
    <source>
        <strain evidence="2">PB745_02</strain>
        <tissue evidence="2">Gill</tissue>
    </source>
</reference>
<sequence>MVATAVIMVATAVIMVDTPVIMVATAVIMVATAVIMVATAVIMVDTPVIMVDTPVIMVDIPVAIMSPNLMVMATAGIPDLQATDARMTTGAHPPVLHHPNNDILYPLPFITKMTESTLFWNKLALHLRWQ</sequence>
<dbReference type="AlphaFoldDB" id="A0AAE1TXK7"/>
<comment type="caution">
    <text evidence="2">The sequence shown here is derived from an EMBL/GenBank/DDBJ whole genome shotgun (WGS) entry which is preliminary data.</text>
</comment>
<accession>A0AAE1TXK7</accession>
<protein>
    <submittedName>
        <fullName evidence="2">Uncharacterized protein</fullName>
    </submittedName>
</protein>
<organism evidence="2 3">
    <name type="scientific">Petrolisthes manimaculis</name>
    <dbReference type="NCBI Taxonomy" id="1843537"/>
    <lineage>
        <taxon>Eukaryota</taxon>
        <taxon>Metazoa</taxon>
        <taxon>Ecdysozoa</taxon>
        <taxon>Arthropoda</taxon>
        <taxon>Crustacea</taxon>
        <taxon>Multicrustacea</taxon>
        <taxon>Malacostraca</taxon>
        <taxon>Eumalacostraca</taxon>
        <taxon>Eucarida</taxon>
        <taxon>Decapoda</taxon>
        <taxon>Pleocyemata</taxon>
        <taxon>Anomura</taxon>
        <taxon>Galatheoidea</taxon>
        <taxon>Porcellanidae</taxon>
        <taxon>Petrolisthes</taxon>
    </lineage>
</organism>
<evidence type="ECO:0000313" key="3">
    <source>
        <dbReference type="Proteomes" id="UP001292094"/>
    </source>
</evidence>
<name>A0AAE1TXK7_9EUCA</name>
<gene>
    <name evidence="2" type="ORF">Pmani_028852</name>
</gene>
<evidence type="ECO:0000313" key="2">
    <source>
        <dbReference type="EMBL" id="KAK4298834.1"/>
    </source>
</evidence>
<keyword evidence="1" id="KW-0812">Transmembrane</keyword>
<feature type="transmembrane region" description="Helical" evidence="1">
    <location>
        <begin position="20"/>
        <end position="44"/>
    </location>
</feature>
<keyword evidence="3" id="KW-1185">Reference proteome</keyword>
<evidence type="ECO:0000256" key="1">
    <source>
        <dbReference type="SAM" id="Phobius"/>
    </source>
</evidence>
<keyword evidence="1" id="KW-0472">Membrane</keyword>
<proteinExistence type="predicted"/>
<dbReference type="EMBL" id="JAWZYT010003358">
    <property type="protein sequence ID" value="KAK4298834.1"/>
    <property type="molecule type" value="Genomic_DNA"/>
</dbReference>
<dbReference type="Proteomes" id="UP001292094">
    <property type="component" value="Unassembled WGS sequence"/>
</dbReference>